<dbReference type="PANTHER" id="PTHR21446:SF12">
    <property type="entry name" value="POTASSIUM CHANNEL TETRAMERIZATION DOMAIN CONTAINING 1"/>
    <property type="match status" value="1"/>
</dbReference>
<dbReference type="Gene3D" id="1.10.150.130">
    <property type="match status" value="1"/>
</dbReference>
<dbReference type="PANTHER" id="PTHR21446">
    <property type="entry name" value="DUF3504 DOMAIN-CONTAINING PROTEIN"/>
    <property type="match status" value="1"/>
</dbReference>
<dbReference type="Proteomes" id="UP001159405">
    <property type="component" value="Unassembled WGS sequence"/>
</dbReference>
<sequence>MEEISSQNSDLGLEDLDKLEAKGQAENTKRATSWGIKKFEKWCDKRKLKVDFNCVTPIEPNELLRKFYAEVKSEKGQPLTPSTLTGIRAAIHRQLTSAPISISMNIMQDSEFLSANKMFEANLFLKISRWVPLKCKLYTKEMNPKPKHKSSIAAGDILKLRWLLF</sequence>
<dbReference type="SUPFAM" id="SSF47823">
    <property type="entry name" value="lambda integrase-like, N-terminal domain"/>
    <property type="match status" value="1"/>
</dbReference>
<comment type="caution">
    <text evidence="2">The sequence shown here is derived from an EMBL/GenBank/DDBJ whole genome shotgun (WGS) entry which is preliminary data.</text>
</comment>
<dbReference type="EMBL" id="CALNXK010000074">
    <property type="protein sequence ID" value="CAH3144881.1"/>
    <property type="molecule type" value="Genomic_DNA"/>
</dbReference>
<name>A0ABN8PIX6_9CNID</name>
<evidence type="ECO:0000256" key="1">
    <source>
        <dbReference type="ARBA" id="ARBA00023125"/>
    </source>
</evidence>
<evidence type="ECO:0000313" key="3">
    <source>
        <dbReference type="Proteomes" id="UP001159405"/>
    </source>
</evidence>
<evidence type="ECO:0008006" key="4">
    <source>
        <dbReference type="Google" id="ProtNLM"/>
    </source>
</evidence>
<gene>
    <name evidence="2" type="ORF">PLOB_00044197</name>
</gene>
<organism evidence="2 3">
    <name type="scientific">Porites lobata</name>
    <dbReference type="NCBI Taxonomy" id="104759"/>
    <lineage>
        <taxon>Eukaryota</taxon>
        <taxon>Metazoa</taxon>
        <taxon>Cnidaria</taxon>
        <taxon>Anthozoa</taxon>
        <taxon>Hexacorallia</taxon>
        <taxon>Scleractinia</taxon>
        <taxon>Fungiina</taxon>
        <taxon>Poritidae</taxon>
        <taxon>Porites</taxon>
    </lineage>
</organism>
<dbReference type="InterPro" id="IPR010998">
    <property type="entry name" value="Integrase_recombinase_N"/>
</dbReference>
<reference evidence="2 3" key="1">
    <citation type="submission" date="2022-05" db="EMBL/GenBank/DDBJ databases">
        <authorList>
            <consortium name="Genoscope - CEA"/>
            <person name="William W."/>
        </authorList>
    </citation>
    <scope>NUCLEOTIDE SEQUENCE [LARGE SCALE GENOMIC DNA]</scope>
</reference>
<proteinExistence type="predicted"/>
<accession>A0ABN8PIX6</accession>
<keyword evidence="3" id="KW-1185">Reference proteome</keyword>
<protein>
    <recommendedName>
        <fullName evidence="4">Core-binding (CB) domain-containing protein</fullName>
    </recommendedName>
</protein>
<keyword evidence="1" id="KW-0238">DNA-binding</keyword>
<evidence type="ECO:0000313" key="2">
    <source>
        <dbReference type="EMBL" id="CAH3144881.1"/>
    </source>
</evidence>
<dbReference type="InterPro" id="IPR052787">
    <property type="entry name" value="MAVS"/>
</dbReference>